<evidence type="ECO:0000256" key="14">
    <source>
        <dbReference type="ARBA" id="ARBA00023098"/>
    </source>
</evidence>
<feature type="transmembrane region" description="Helical" evidence="19">
    <location>
        <begin position="115"/>
        <end position="137"/>
    </location>
</feature>
<sequence>MKRESEDLEKLKFDFKRFIFGILFGFVIILSIFLFNKLEFFFICVILITLSVYELFLIFDLNEYKYFILPEIISILIAFAFVFLSPSVFAFAVLLSIFLILFKNVLFFKNDGGKSIFLDVFSIFYTGFFISYLLKIFDMNNGRLLLILLFILVWASDIFAYYGGRHFGRHRLFFSLSPKKTVEGALIGLFLAILTALVFRIFVTDYRMFTLFSFIAVSALTVIFGMIGDLTESLIKRVGGKKDSGFLIPGHGGILDRIDSLILAAPFFYYITLFFLNHKN</sequence>
<comment type="catalytic activity">
    <reaction evidence="1 18">
        <text>a 1,2-diacyl-sn-glycero-3-phosphate + CTP + H(+) = a CDP-1,2-diacyl-sn-glycerol + diphosphate</text>
        <dbReference type="Rhea" id="RHEA:16229"/>
        <dbReference type="ChEBI" id="CHEBI:15378"/>
        <dbReference type="ChEBI" id="CHEBI:33019"/>
        <dbReference type="ChEBI" id="CHEBI:37563"/>
        <dbReference type="ChEBI" id="CHEBI:58332"/>
        <dbReference type="ChEBI" id="CHEBI:58608"/>
        <dbReference type="EC" id="2.7.7.41"/>
    </reaction>
</comment>
<dbReference type="EMBL" id="SGBD01000003">
    <property type="protein sequence ID" value="RZD14380.1"/>
    <property type="molecule type" value="Genomic_DNA"/>
</dbReference>
<reference evidence="20 21" key="1">
    <citation type="submission" date="2019-01" db="EMBL/GenBank/DDBJ databases">
        <title>Insights into ecological role of a new deltaproteobacterial order Candidatus Sinidesulfobacterales (Sva0485) by metagenomics and metatranscriptomics.</title>
        <authorList>
            <person name="Tan S."/>
            <person name="Liu J."/>
            <person name="Fang Y."/>
            <person name="Hedlund B.P."/>
            <person name="Lian Z.H."/>
            <person name="Huang L.Y."/>
            <person name="Li J.T."/>
            <person name="Huang L.N."/>
            <person name="Li W.J."/>
            <person name="Jiang H.C."/>
            <person name="Dong H.L."/>
            <person name="Shu W.S."/>
        </authorList>
    </citation>
    <scope>NUCLEOTIDE SEQUENCE [LARGE SCALE GENOMIC DNA]</scope>
    <source>
        <strain evidence="20">AP3</strain>
    </source>
</reference>
<dbReference type="Pfam" id="PF01148">
    <property type="entry name" value="CTP_transf_1"/>
    <property type="match status" value="1"/>
</dbReference>
<dbReference type="InterPro" id="IPR000374">
    <property type="entry name" value="PC_trans"/>
</dbReference>
<evidence type="ECO:0000256" key="6">
    <source>
        <dbReference type="ARBA" id="ARBA00012487"/>
    </source>
</evidence>
<evidence type="ECO:0000256" key="18">
    <source>
        <dbReference type="RuleBase" id="RU003938"/>
    </source>
</evidence>
<feature type="transmembrane region" description="Helical" evidence="19">
    <location>
        <begin position="66"/>
        <end position="83"/>
    </location>
</feature>
<accession>A0A519BAR7</accession>
<keyword evidence="16" id="KW-0594">Phospholipid biosynthesis</keyword>
<keyword evidence="9" id="KW-0444">Lipid biosynthesis</keyword>
<comment type="subcellular location">
    <subcellularLocation>
        <location evidence="2">Cell membrane</location>
        <topology evidence="2">Multi-pass membrane protein</topology>
    </subcellularLocation>
</comment>
<dbReference type="PANTHER" id="PTHR46382:SF1">
    <property type="entry name" value="PHOSPHATIDATE CYTIDYLYLTRANSFERASE"/>
    <property type="match status" value="1"/>
</dbReference>
<evidence type="ECO:0000256" key="16">
    <source>
        <dbReference type="ARBA" id="ARBA00023209"/>
    </source>
</evidence>
<comment type="pathway">
    <text evidence="4">Lipid metabolism.</text>
</comment>
<keyword evidence="8" id="KW-1003">Cell membrane</keyword>
<dbReference type="GO" id="GO:0004605">
    <property type="term" value="F:phosphatidate cytidylyltransferase activity"/>
    <property type="evidence" value="ECO:0007669"/>
    <property type="project" value="UniProtKB-EC"/>
</dbReference>
<keyword evidence="17" id="KW-1208">Phospholipid metabolism</keyword>
<evidence type="ECO:0000256" key="5">
    <source>
        <dbReference type="ARBA" id="ARBA00010185"/>
    </source>
</evidence>
<feature type="transmembrane region" description="Helical" evidence="19">
    <location>
        <begin position="184"/>
        <end position="203"/>
    </location>
</feature>
<keyword evidence="12 18" id="KW-0548">Nucleotidyltransferase</keyword>
<evidence type="ECO:0000313" key="21">
    <source>
        <dbReference type="Proteomes" id="UP000320813"/>
    </source>
</evidence>
<evidence type="ECO:0000256" key="13">
    <source>
        <dbReference type="ARBA" id="ARBA00022989"/>
    </source>
</evidence>
<dbReference type="PROSITE" id="PS01315">
    <property type="entry name" value="CDS"/>
    <property type="match status" value="1"/>
</dbReference>
<feature type="transmembrane region" description="Helical" evidence="19">
    <location>
        <begin position="18"/>
        <end position="34"/>
    </location>
</feature>
<proteinExistence type="inferred from homology"/>
<evidence type="ECO:0000256" key="1">
    <source>
        <dbReference type="ARBA" id="ARBA00001698"/>
    </source>
</evidence>
<evidence type="ECO:0000256" key="7">
    <source>
        <dbReference type="ARBA" id="ARBA00019373"/>
    </source>
</evidence>
<evidence type="ECO:0000256" key="11">
    <source>
        <dbReference type="ARBA" id="ARBA00022692"/>
    </source>
</evidence>
<gene>
    <name evidence="20" type="ORF">EVJ47_06870</name>
</gene>
<comment type="caution">
    <text evidence="20">The sequence shown here is derived from an EMBL/GenBank/DDBJ whole genome shotgun (WGS) entry which is preliminary data.</text>
</comment>
<evidence type="ECO:0000256" key="17">
    <source>
        <dbReference type="ARBA" id="ARBA00023264"/>
    </source>
</evidence>
<evidence type="ECO:0000256" key="9">
    <source>
        <dbReference type="ARBA" id="ARBA00022516"/>
    </source>
</evidence>
<evidence type="ECO:0000256" key="12">
    <source>
        <dbReference type="ARBA" id="ARBA00022695"/>
    </source>
</evidence>
<dbReference type="AlphaFoldDB" id="A0A519BAR7"/>
<dbReference type="GO" id="GO:0005886">
    <property type="term" value="C:plasma membrane"/>
    <property type="evidence" value="ECO:0007669"/>
    <property type="project" value="UniProtKB-SubCell"/>
</dbReference>
<evidence type="ECO:0000256" key="19">
    <source>
        <dbReference type="SAM" id="Phobius"/>
    </source>
</evidence>
<keyword evidence="14" id="KW-0443">Lipid metabolism</keyword>
<feature type="transmembrane region" description="Helical" evidence="19">
    <location>
        <begin position="143"/>
        <end position="163"/>
    </location>
</feature>
<dbReference type="PANTHER" id="PTHR46382">
    <property type="entry name" value="PHOSPHATIDATE CYTIDYLYLTRANSFERASE"/>
    <property type="match status" value="1"/>
</dbReference>
<evidence type="ECO:0000256" key="3">
    <source>
        <dbReference type="ARBA" id="ARBA00005119"/>
    </source>
</evidence>
<evidence type="ECO:0000256" key="15">
    <source>
        <dbReference type="ARBA" id="ARBA00023136"/>
    </source>
</evidence>
<evidence type="ECO:0000256" key="2">
    <source>
        <dbReference type="ARBA" id="ARBA00004651"/>
    </source>
</evidence>
<feature type="transmembrane region" description="Helical" evidence="19">
    <location>
        <begin position="258"/>
        <end position="276"/>
    </location>
</feature>
<name>A0A519BAR7_9DELT</name>
<evidence type="ECO:0000256" key="10">
    <source>
        <dbReference type="ARBA" id="ARBA00022679"/>
    </source>
</evidence>
<feature type="transmembrane region" description="Helical" evidence="19">
    <location>
        <begin position="40"/>
        <end position="59"/>
    </location>
</feature>
<comment type="pathway">
    <text evidence="3 18">Phospholipid metabolism; CDP-diacylglycerol biosynthesis; CDP-diacylglycerol from sn-glycerol 3-phosphate: step 3/3.</text>
</comment>
<comment type="similarity">
    <text evidence="5 18">Belongs to the CDS family.</text>
</comment>
<keyword evidence="13 19" id="KW-1133">Transmembrane helix</keyword>
<evidence type="ECO:0000256" key="8">
    <source>
        <dbReference type="ARBA" id="ARBA00022475"/>
    </source>
</evidence>
<dbReference type="GO" id="GO:0016024">
    <property type="term" value="P:CDP-diacylglycerol biosynthetic process"/>
    <property type="evidence" value="ECO:0007669"/>
    <property type="project" value="UniProtKB-UniPathway"/>
</dbReference>
<organism evidence="20 21">
    <name type="scientific">Candidatus Acidulodesulfobacterium ferriphilum</name>
    <dbReference type="NCBI Taxonomy" id="2597223"/>
    <lineage>
        <taxon>Bacteria</taxon>
        <taxon>Deltaproteobacteria</taxon>
        <taxon>Candidatus Acidulodesulfobacterales</taxon>
        <taxon>Candidatus Acidulodesulfobacterium</taxon>
    </lineage>
</organism>
<protein>
    <recommendedName>
        <fullName evidence="7 18">Phosphatidate cytidylyltransferase</fullName>
        <ecNumber evidence="6 18">2.7.7.41</ecNumber>
    </recommendedName>
</protein>
<keyword evidence="15 19" id="KW-0472">Membrane</keyword>
<dbReference type="EC" id="2.7.7.41" evidence="6 18"/>
<evidence type="ECO:0000256" key="4">
    <source>
        <dbReference type="ARBA" id="ARBA00005189"/>
    </source>
</evidence>
<keyword evidence="10 18" id="KW-0808">Transferase</keyword>
<keyword evidence="11 18" id="KW-0812">Transmembrane</keyword>
<evidence type="ECO:0000313" key="20">
    <source>
        <dbReference type="EMBL" id="RZD14380.1"/>
    </source>
</evidence>
<dbReference type="Proteomes" id="UP000320813">
    <property type="component" value="Unassembled WGS sequence"/>
</dbReference>
<dbReference type="UniPathway" id="UPA00557">
    <property type="reaction ID" value="UER00614"/>
</dbReference>
<feature type="transmembrane region" description="Helical" evidence="19">
    <location>
        <begin position="209"/>
        <end position="227"/>
    </location>
</feature>